<evidence type="ECO:0000313" key="1">
    <source>
        <dbReference type="EMBL" id="CAG8456180.1"/>
    </source>
</evidence>
<keyword evidence="2" id="KW-1185">Reference proteome</keyword>
<gene>
    <name evidence="1" type="ORF">PBRASI_LOCUS326</name>
</gene>
<evidence type="ECO:0000313" key="2">
    <source>
        <dbReference type="Proteomes" id="UP000789739"/>
    </source>
</evidence>
<comment type="caution">
    <text evidence="1">The sequence shown here is derived from an EMBL/GenBank/DDBJ whole genome shotgun (WGS) entry which is preliminary data.</text>
</comment>
<dbReference type="InterPro" id="IPR021109">
    <property type="entry name" value="Peptidase_aspartic_dom_sf"/>
</dbReference>
<reference evidence="1" key="1">
    <citation type="submission" date="2021-06" db="EMBL/GenBank/DDBJ databases">
        <authorList>
            <person name="Kallberg Y."/>
            <person name="Tangrot J."/>
            <person name="Rosling A."/>
        </authorList>
    </citation>
    <scope>NUCLEOTIDE SEQUENCE</scope>
    <source>
        <strain evidence="1">BR232B</strain>
    </source>
</reference>
<dbReference type="Gene3D" id="2.40.70.10">
    <property type="entry name" value="Acid Proteases"/>
    <property type="match status" value="1"/>
</dbReference>
<accession>A0A9N8YU89</accession>
<dbReference type="Proteomes" id="UP000789739">
    <property type="component" value="Unassembled WGS sequence"/>
</dbReference>
<organism evidence="1 2">
    <name type="scientific">Paraglomus brasilianum</name>
    <dbReference type="NCBI Taxonomy" id="144538"/>
    <lineage>
        <taxon>Eukaryota</taxon>
        <taxon>Fungi</taxon>
        <taxon>Fungi incertae sedis</taxon>
        <taxon>Mucoromycota</taxon>
        <taxon>Glomeromycotina</taxon>
        <taxon>Glomeromycetes</taxon>
        <taxon>Paraglomerales</taxon>
        <taxon>Paraglomeraceae</taxon>
        <taxon>Paraglomus</taxon>
    </lineage>
</organism>
<dbReference type="AlphaFoldDB" id="A0A9N8YU89"/>
<name>A0A9N8YU89_9GLOM</name>
<dbReference type="EMBL" id="CAJVPI010000015">
    <property type="protein sequence ID" value="CAG8456180.1"/>
    <property type="molecule type" value="Genomic_DNA"/>
</dbReference>
<protein>
    <submittedName>
        <fullName evidence="1">3978_t:CDS:1</fullName>
    </submittedName>
</protein>
<proteinExistence type="predicted"/>
<dbReference type="OrthoDB" id="2321879at2759"/>
<dbReference type="CDD" id="cd00303">
    <property type="entry name" value="retropepsin_like"/>
    <property type="match status" value="1"/>
</dbReference>
<sequence length="144" mass="16930">MAYVECKIWPFSDEISHQETRYKAIELGHEHHAVKALIDTSSSKNFISKSLADKLEEIEEKYGNNYKNQRVKNSLGTIRCLDLSFRYKEKERLVSKSDTGLNDFEVVKDRYLKANLILGIPWLWLREAKTDMKKKGKREKHILN</sequence>